<keyword evidence="1" id="KW-1133">Transmembrane helix</keyword>
<dbReference type="EMBL" id="CP159258">
    <property type="protein sequence ID" value="XCG75932.1"/>
    <property type="molecule type" value="Genomic_DNA"/>
</dbReference>
<feature type="transmembrane region" description="Helical" evidence="1">
    <location>
        <begin position="256"/>
        <end position="273"/>
    </location>
</feature>
<feature type="transmembrane region" description="Helical" evidence="1">
    <location>
        <begin position="224"/>
        <end position="244"/>
    </location>
</feature>
<keyword evidence="1" id="KW-0812">Transmembrane</keyword>
<protein>
    <submittedName>
        <fullName evidence="3">Acyltransferase</fullName>
        <ecNumber evidence="3">2.3.-.-</ecNumber>
    </submittedName>
</protein>
<proteinExistence type="predicted"/>
<keyword evidence="1" id="KW-0472">Membrane</keyword>
<dbReference type="GO" id="GO:0016747">
    <property type="term" value="F:acyltransferase activity, transferring groups other than amino-acyl groups"/>
    <property type="evidence" value="ECO:0007669"/>
    <property type="project" value="InterPro"/>
</dbReference>
<dbReference type="PANTHER" id="PTHR23028">
    <property type="entry name" value="ACETYLTRANSFERASE"/>
    <property type="match status" value="1"/>
</dbReference>
<evidence type="ECO:0000256" key="1">
    <source>
        <dbReference type="SAM" id="Phobius"/>
    </source>
</evidence>
<feature type="transmembrane region" description="Helical" evidence="1">
    <location>
        <begin position="12"/>
        <end position="36"/>
    </location>
</feature>
<feature type="domain" description="Acyltransferase 3" evidence="2">
    <location>
        <begin position="13"/>
        <end position="360"/>
    </location>
</feature>
<evidence type="ECO:0000313" key="3">
    <source>
        <dbReference type="EMBL" id="XCG75932.1"/>
    </source>
</evidence>
<dbReference type="InterPro" id="IPR050879">
    <property type="entry name" value="Acyltransferase_3"/>
</dbReference>
<feature type="transmembrane region" description="Helical" evidence="1">
    <location>
        <begin position="279"/>
        <end position="302"/>
    </location>
</feature>
<dbReference type="AlphaFoldDB" id="A0AAU8E639"/>
<reference evidence="3" key="1">
    <citation type="submission" date="2024-06" db="EMBL/GenBank/DDBJ databases">
        <title>The Caenorhabditis elegans bacterial microbiome influences microsporidia infection through nutrient limitation and inhibiting parasite invasion.</title>
        <authorList>
            <person name="Tamim El Jarkass H."/>
            <person name="Castelblanco S."/>
            <person name="Kaur M."/>
            <person name="Wan Y.C."/>
            <person name="Ellis A.E."/>
            <person name="Sheldon R.D."/>
            <person name="Lien E.C."/>
            <person name="Burton N.O."/>
            <person name="Wright G.D."/>
            <person name="Reinke A.W."/>
        </authorList>
    </citation>
    <scope>NUCLEOTIDE SEQUENCE</scope>
    <source>
        <strain evidence="3">MYb327</strain>
    </source>
</reference>
<keyword evidence="3" id="KW-0808">Transferase</keyword>
<dbReference type="InterPro" id="IPR002656">
    <property type="entry name" value="Acyl_transf_3_dom"/>
</dbReference>
<feature type="transmembrane region" description="Helical" evidence="1">
    <location>
        <begin position="195"/>
        <end position="212"/>
    </location>
</feature>
<feature type="transmembrane region" description="Helical" evidence="1">
    <location>
        <begin position="167"/>
        <end position="188"/>
    </location>
</feature>
<organism evidence="3">
    <name type="scientific">Pseudomonas sp. MYb327</name>
    <dbReference type="NCBI Taxonomy" id="2745230"/>
    <lineage>
        <taxon>Bacteria</taxon>
        <taxon>Pseudomonadati</taxon>
        <taxon>Pseudomonadota</taxon>
        <taxon>Gammaproteobacteria</taxon>
        <taxon>Pseudomonadales</taxon>
        <taxon>Pseudomonadaceae</taxon>
        <taxon>Pseudomonas</taxon>
    </lineage>
</organism>
<name>A0AAU8E639_9PSED</name>
<sequence length="393" mass="43179">MTIQPHSEGKRIVFLDSLRAIAVLLVLWGHVFLIGIGDANTVGIWVPDVKELIFGPTTVTDNFHGKIGMWLALQLGVNVGGLGVSLFFLISGFVILRTIDRTPPLQFMIQRLFRIVPVCFFCVALVAGITYVYCSSRGLPQPNSITSILTSSIAANYFNGAFVTVPVLWTLEIEMFFYIVMAISVSVLGRLDYKSLCLISLVCLGFVANYAFPYSDALAKPDMYRHFSTIFVFISYMMIGAFIYRAYEDKNVLRGLAFSVISVALCGVSYYLYEKATNFQGIGSDLASSTAALIIFVIGLFAGMHGKLFAPLRWIASISYPLYLLHIPLAWGMIYVLASMGIGMYWCATLSTVAVIILAWATHRTIELPSQALGKTVSNLVKKSSPAVEGEIA</sequence>
<accession>A0AAU8E639</accession>
<dbReference type="Pfam" id="PF01757">
    <property type="entry name" value="Acyl_transf_3"/>
    <property type="match status" value="1"/>
</dbReference>
<dbReference type="EC" id="2.3.-.-" evidence="3"/>
<feature type="transmembrane region" description="Helical" evidence="1">
    <location>
        <begin position="111"/>
        <end position="133"/>
    </location>
</feature>
<keyword evidence="3" id="KW-0012">Acyltransferase</keyword>
<feature type="transmembrane region" description="Helical" evidence="1">
    <location>
        <begin position="343"/>
        <end position="361"/>
    </location>
</feature>
<feature type="transmembrane region" description="Helical" evidence="1">
    <location>
        <begin position="314"/>
        <end position="337"/>
    </location>
</feature>
<dbReference type="GO" id="GO:0000271">
    <property type="term" value="P:polysaccharide biosynthetic process"/>
    <property type="evidence" value="ECO:0007669"/>
    <property type="project" value="TreeGrafter"/>
</dbReference>
<dbReference type="RefSeq" id="WP_339555889.1">
    <property type="nucleotide sequence ID" value="NZ_CP159258.1"/>
</dbReference>
<evidence type="ECO:0000259" key="2">
    <source>
        <dbReference type="Pfam" id="PF01757"/>
    </source>
</evidence>
<gene>
    <name evidence="3" type="ORF">ABVN21_07640</name>
</gene>
<feature type="transmembrane region" description="Helical" evidence="1">
    <location>
        <begin position="79"/>
        <end position="99"/>
    </location>
</feature>
<dbReference type="PANTHER" id="PTHR23028:SF53">
    <property type="entry name" value="ACYL_TRANSF_3 DOMAIN-CONTAINING PROTEIN"/>
    <property type="match status" value="1"/>
</dbReference>
<dbReference type="GO" id="GO:0016020">
    <property type="term" value="C:membrane"/>
    <property type="evidence" value="ECO:0007669"/>
    <property type="project" value="TreeGrafter"/>
</dbReference>